<dbReference type="PROSITE" id="PS00028">
    <property type="entry name" value="ZINC_FINGER_C2H2_1"/>
    <property type="match status" value="1"/>
</dbReference>
<feature type="region of interest" description="Disordered" evidence="2">
    <location>
        <begin position="274"/>
        <end position="323"/>
    </location>
</feature>
<feature type="compositionally biased region" description="Low complexity" evidence="2">
    <location>
        <begin position="392"/>
        <end position="405"/>
    </location>
</feature>
<reference evidence="4 5" key="1">
    <citation type="submission" date="2020-02" db="EMBL/GenBank/DDBJ databases">
        <authorList>
            <person name="Ferguson B K."/>
        </authorList>
    </citation>
    <scope>NUCLEOTIDE SEQUENCE [LARGE SCALE GENOMIC DNA]</scope>
</reference>
<gene>
    <name evidence="4" type="ORF">TBRA_LOCUS6285</name>
</gene>
<feature type="region of interest" description="Disordered" evidence="2">
    <location>
        <begin position="216"/>
        <end position="235"/>
    </location>
</feature>
<name>A0A6H5I8U0_9HYME</name>
<protein>
    <recommendedName>
        <fullName evidence="3">C2H2-type domain-containing protein</fullName>
    </recommendedName>
</protein>
<dbReference type="AlphaFoldDB" id="A0A6H5I8U0"/>
<dbReference type="EMBL" id="CADCXV010000740">
    <property type="protein sequence ID" value="CAB0034387.1"/>
    <property type="molecule type" value="Genomic_DNA"/>
</dbReference>
<accession>A0A6H5I8U0</accession>
<feature type="compositionally biased region" description="Low complexity" evidence="2">
    <location>
        <begin position="279"/>
        <end position="291"/>
    </location>
</feature>
<feature type="domain" description="C2H2-type" evidence="3">
    <location>
        <begin position="327"/>
        <end position="355"/>
    </location>
</feature>
<feature type="compositionally biased region" description="Low complexity" evidence="2">
    <location>
        <begin position="216"/>
        <end position="233"/>
    </location>
</feature>
<organism evidence="4 5">
    <name type="scientific">Trichogramma brassicae</name>
    <dbReference type="NCBI Taxonomy" id="86971"/>
    <lineage>
        <taxon>Eukaryota</taxon>
        <taxon>Metazoa</taxon>
        <taxon>Ecdysozoa</taxon>
        <taxon>Arthropoda</taxon>
        <taxon>Hexapoda</taxon>
        <taxon>Insecta</taxon>
        <taxon>Pterygota</taxon>
        <taxon>Neoptera</taxon>
        <taxon>Endopterygota</taxon>
        <taxon>Hymenoptera</taxon>
        <taxon>Apocrita</taxon>
        <taxon>Proctotrupomorpha</taxon>
        <taxon>Chalcidoidea</taxon>
        <taxon>Trichogrammatidae</taxon>
        <taxon>Trichogramma</taxon>
    </lineage>
</organism>
<evidence type="ECO:0000313" key="4">
    <source>
        <dbReference type="EMBL" id="CAB0034387.1"/>
    </source>
</evidence>
<dbReference type="GO" id="GO:0008270">
    <property type="term" value="F:zinc ion binding"/>
    <property type="evidence" value="ECO:0007669"/>
    <property type="project" value="UniProtKB-KW"/>
</dbReference>
<evidence type="ECO:0000256" key="2">
    <source>
        <dbReference type="SAM" id="MobiDB-lite"/>
    </source>
</evidence>
<sequence length="405" mass="45729">MDLYEKRHRLLCRPTVRGERGVRWRKQCVRTCAFRATRPDWRRRFEDMLAEQQRHVSDTYGLVRAPIPPVAAAYEQVRGLRIQDLGRCEVSEVQVVLTADTTRARRHTCEFRPAAVGEHTTRRCRNTVAESCSHTHLLGRTTQYIRTHTFNDTIVKHLCRSLEEFKTEQATKEKQQKKQKKTHAEYSSSYARDTLVVSRAAAREYFRSFCVESVSFLDSSSSGPTSSTRSGSSMHQSLNERVPFYTHTHTLVLSTITARGTIPDCRPAKLSVQCEAGPDENNNNSESGDSPLEAPRGIRIPSSASAQDQNTLSDPMPSQTPQVVDSCTCDVCHVTFPSSAGLGQHMRKGHPKEANDRVRCATVKERWRDEEKETIEIEEAQASRPSPIAEQPSRGRTRVPGPRVP</sequence>
<evidence type="ECO:0000313" key="5">
    <source>
        <dbReference type="Proteomes" id="UP000479190"/>
    </source>
</evidence>
<evidence type="ECO:0000256" key="1">
    <source>
        <dbReference type="PROSITE-ProRule" id="PRU00042"/>
    </source>
</evidence>
<keyword evidence="1" id="KW-0862">Zinc</keyword>
<dbReference type="Proteomes" id="UP000479190">
    <property type="component" value="Unassembled WGS sequence"/>
</dbReference>
<dbReference type="InterPro" id="IPR013087">
    <property type="entry name" value="Znf_C2H2_type"/>
</dbReference>
<feature type="compositionally biased region" description="Polar residues" evidence="2">
    <location>
        <begin position="302"/>
        <end position="323"/>
    </location>
</feature>
<keyword evidence="5" id="KW-1185">Reference proteome</keyword>
<feature type="region of interest" description="Disordered" evidence="2">
    <location>
        <begin position="369"/>
        <end position="405"/>
    </location>
</feature>
<evidence type="ECO:0000259" key="3">
    <source>
        <dbReference type="PROSITE" id="PS50157"/>
    </source>
</evidence>
<keyword evidence="1" id="KW-0863">Zinc-finger</keyword>
<proteinExistence type="predicted"/>
<dbReference type="PROSITE" id="PS50157">
    <property type="entry name" value="ZINC_FINGER_C2H2_2"/>
    <property type="match status" value="1"/>
</dbReference>
<keyword evidence="1" id="KW-0479">Metal-binding</keyword>